<proteinExistence type="predicted"/>
<evidence type="ECO:0000313" key="2">
    <source>
        <dbReference type="Proteomes" id="UP000823749"/>
    </source>
</evidence>
<dbReference type="EMBL" id="JACTNZ010000001">
    <property type="protein sequence ID" value="KAG5563851.1"/>
    <property type="molecule type" value="Genomic_DNA"/>
</dbReference>
<dbReference type="AlphaFoldDB" id="A0AAV6LGI2"/>
<evidence type="ECO:0000313" key="1">
    <source>
        <dbReference type="EMBL" id="KAG5563851.1"/>
    </source>
</evidence>
<organism evidence="1 2">
    <name type="scientific">Rhododendron griersonianum</name>
    <dbReference type="NCBI Taxonomy" id="479676"/>
    <lineage>
        <taxon>Eukaryota</taxon>
        <taxon>Viridiplantae</taxon>
        <taxon>Streptophyta</taxon>
        <taxon>Embryophyta</taxon>
        <taxon>Tracheophyta</taxon>
        <taxon>Spermatophyta</taxon>
        <taxon>Magnoliopsida</taxon>
        <taxon>eudicotyledons</taxon>
        <taxon>Gunneridae</taxon>
        <taxon>Pentapetalae</taxon>
        <taxon>asterids</taxon>
        <taxon>Ericales</taxon>
        <taxon>Ericaceae</taxon>
        <taxon>Ericoideae</taxon>
        <taxon>Rhodoreae</taxon>
        <taxon>Rhododendron</taxon>
    </lineage>
</organism>
<dbReference type="Proteomes" id="UP000823749">
    <property type="component" value="Chromosome 1"/>
</dbReference>
<gene>
    <name evidence="1" type="ORF">RHGRI_000146</name>
</gene>
<keyword evidence="2" id="KW-1185">Reference proteome</keyword>
<sequence length="132" mass="14133">MDPANGRYFGNNENTGANNLFGIFGDGTNYDYGDLYDNVNHVHTTNSSNAMPEIRSGAGSGAPLRSTSNAGLFCNDETEYGSRYGGTGHASSYNQCSGFRNEGHQDGGEYCGERGPAEGPGRWPCCTNWPDQ</sequence>
<accession>A0AAV6LGI2</accession>
<name>A0AAV6LGI2_9ERIC</name>
<reference evidence="1" key="1">
    <citation type="submission" date="2020-08" db="EMBL/GenBank/DDBJ databases">
        <title>Plant Genome Project.</title>
        <authorList>
            <person name="Zhang R.-G."/>
        </authorList>
    </citation>
    <scope>NUCLEOTIDE SEQUENCE</scope>
    <source>
        <strain evidence="1">WSP0</strain>
        <tissue evidence="1">Leaf</tissue>
    </source>
</reference>
<protein>
    <submittedName>
        <fullName evidence="1">Uncharacterized protein</fullName>
    </submittedName>
</protein>
<comment type="caution">
    <text evidence="1">The sequence shown here is derived from an EMBL/GenBank/DDBJ whole genome shotgun (WGS) entry which is preliminary data.</text>
</comment>